<comment type="caution">
    <text evidence="1">The sequence shown here is derived from an EMBL/GenBank/DDBJ whole genome shotgun (WGS) entry which is preliminary data.</text>
</comment>
<sequence>MNQFFFAIAIHFFILQDQLRIMLNVQLLYLNIAKKFLISDHLSFFLTFVDNLPLHVNFSYKDVLMMFLSNPPFLKINDNVTEHNDH</sequence>
<dbReference type="OrthoDB" id="10366813at2759"/>
<reference evidence="1" key="1">
    <citation type="submission" date="2021-06" db="EMBL/GenBank/DDBJ databases">
        <authorList>
            <person name="Kallberg Y."/>
            <person name="Tangrot J."/>
            <person name="Rosling A."/>
        </authorList>
    </citation>
    <scope>NUCLEOTIDE SEQUENCE</scope>
    <source>
        <strain evidence="1">FL966</strain>
    </source>
</reference>
<accession>A0A9N9HLS2</accession>
<keyword evidence="2" id="KW-1185">Reference proteome</keyword>
<name>A0A9N9HLS2_9GLOM</name>
<organism evidence="1 2">
    <name type="scientific">Cetraspora pellucida</name>
    <dbReference type="NCBI Taxonomy" id="1433469"/>
    <lineage>
        <taxon>Eukaryota</taxon>
        <taxon>Fungi</taxon>
        <taxon>Fungi incertae sedis</taxon>
        <taxon>Mucoromycota</taxon>
        <taxon>Glomeromycotina</taxon>
        <taxon>Glomeromycetes</taxon>
        <taxon>Diversisporales</taxon>
        <taxon>Gigasporaceae</taxon>
        <taxon>Cetraspora</taxon>
    </lineage>
</organism>
<protein>
    <submittedName>
        <fullName evidence="1">2111_t:CDS:1</fullName>
    </submittedName>
</protein>
<dbReference type="Proteomes" id="UP000789759">
    <property type="component" value="Unassembled WGS sequence"/>
</dbReference>
<dbReference type="AlphaFoldDB" id="A0A9N9HLS2"/>
<evidence type="ECO:0000313" key="2">
    <source>
        <dbReference type="Proteomes" id="UP000789759"/>
    </source>
</evidence>
<dbReference type="EMBL" id="CAJVQA010009690">
    <property type="protein sequence ID" value="CAG8688599.1"/>
    <property type="molecule type" value="Genomic_DNA"/>
</dbReference>
<evidence type="ECO:0000313" key="1">
    <source>
        <dbReference type="EMBL" id="CAG8688599.1"/>
    </source>
</evidence>
<gene>
    <name evidence="1" type="ORF">CPELLU_LOCUS11165</name>
</gene>
<proteinExistence type="predicted"/>